<evidence type="ECO:0000259" key="2">
    <source>
        <dbReference type="Pfam" id="PF24626"/>
    </source>
</evidence>
<dbReference type="Gene3D" id="1.10.340.70">
    <property type="match status" value="1"/>
</dbReference>
<protein>
    <recommendedName>
        <fullName evidence="5">Integrase zinc-binding domain-containing protein</fullName>
    </recommendedName>
</protein>
<dbReference type="InterPro" id="IPR041588">
    <property type="entry name" value="Integrase_H2C2"/>
</dbReference>
<accession>A0AAF0QDV4</accession>
<evidence type="ECO:0000313" key="4">
    <source>
        <dbReference type="Proteomes" id="UP001234989"/>
    </source>
</evidence>
<feature type="domain" description="Integrase zinc-binding" evidence="1">
    <location>
        <begin position="68"/>
        <end position="123"/>
    </location>
</feature>
<dbReference type="PANTHER" id="PTHR46148">
    <property type="entry name" value="CHROMO DOMAIN-CONTAINING PROTEIN"/>
    <property type="match status" value="1"/>
</dbReference>
<evidence type="ECO:0000259" key="1">
    <source>
        <dbReference type="Pfam" id="PF17921"/>
    </source>
</evidence>
<dbReference type="AlphaFoldDB" id="A0AAF0QDV4"/>
<evidence type="ECO:0008006" key="5">
    <source>
        <dbReference type="Google" id="ProtNLM"/>
    </source>
</evidence>
<dbReference type="Proteomes" id="UP001234989">
    <property type="component" value="Chromosome 3"/>
</dbReference>
<dbReference type="Pfam" id="PF17921">
    <property type="entry name" value="Integrase_H2C2"/>
    <property type="match status" value="1"/>
</dbReference>
<feature type="domain" description="Tf2-1-like SH3-like" evidence="2">
    <location>
        <begin position="141"/>
        <end position="174"/>
    </location>
</feature>
<evidence type="ECO:0000313" key="3">
    <source>
        <dbReference type="EMBL" id="WMV19470.1"/>
    </source>
</evidence>
<dbReference type="InterPro" id="IPR056924">
    <property type="entry name" value="SH3_Tf2-1"/>
</dbReference>
<gene>
    <name evidence="3" type="ORF">MTR67_012855</name>
</gene>
<proteinExistence type="predicted"/>
<sequence>MDMSYGGVIVQNELESSLVVEVKEKQDGDPILLQLKGAVHHKRVEVFSQGGDDVLHYQGRLCVPNVGELRKQILTEVHNSRYSINPGATKMYCDLREVFWWNGLKRDITDFVAKCPNCQQVKVEHLKPGSVRFLHVCRSLILKRVGNVAYELKLPTELVVVHPVFHISLLKKCVGDPTSIVPLESGCEG</sequence>
<keyword evidence="4" id="KW-1185">Reference proteome</keyword>
<reference evidence="3" key="1">
    <citation type="submission" date="2023-08" db="EMBL/GenBank/DDBJ databases">
        <title>A de novo genome assembly of Solanum verrucosum Schlechtendal, a Mexican diploid species geographically isolated from the other diploid A-genome species in potato relatives.</title>
        <authorList>
            <person name="Hosaka K."/>
        </authorList>
    </citation>
    <scope>NUCLEOTIDE SEQUENCE</scope>
    <source>
        <tissue evidence="3">Young leaves</tissue>
    </source>
</reference>
<dbReference type="Pfam" id="PF24626">
    <property type="entry name" value="SH3_Tf2-1"/>
    <property type="match status" value="1"/>
</dbReference>
<dbReference type="EMBL" id="CP133614">
    <property type="protein sequence ID" value="WMV19470.1"/>
    <property type="molecule type" value="Genomic_DNA"/>
</dbReference>
<name>A0AAF0QDV4_SOLVR</name>
<dbReference type="PANTHER" id="PTHR46148:SF57">
    <property type="entry name" value="OS12G0499874 PROTEIN"/>
    <property type="match status" value="1"/>
</dbReference>
<organism evidence="3 4">
    <name type="scientific">Solanum verrucosum</name>
    <dbReference type="NCBI Taxonomy" id="315347"/>
    <lineage>
        <taxon>Eukaryota</taxon>
        <taxon>Viridiplantae</taxon>
        <taxon>Streptophyta</taxon>
        <taxon>Embryophyta</taxon>
        <taxon>Tracheophyta</taxon>
        <taxon>Spermatophyta</taxon>
        <taxon>Magnoliopsida</taxon>
        <taxon>eudicotyledons</taxon>
        <taxon>Gunneridae</taxon>
        <taxon>Pentapetalae</taxon>
        <taxon>asterids</taxon>
        <taxon>lamiids</taxon>
        <taxon>Solanales</taxon>
        <taxon>Solanaceae</taxon>
        <taxon>Solanoideae</taxon>
        <taxon>Solaneae</taxon>
        <taxon>Solanum</taxon>
    </lineage>
</organism>